<feature type="domain" description="FAD dependent oxidoreductase" evidence="2">
    <location>
        <begin position="6"/>
        <end position="345"/>
    </location>
</feature>
<dbReference type="RefSeq" id="WP_049584071.1">
    <property type="nucleotide sequence ID" value="NZ_CAWQXX010000046.1"/>
</dbReference>
<dbReference type="PANTHER" id="PTHR13847">
    <property type="entry name" value="SARCOSINE DEHYDROGENASE-RELATED"/>
    <property type="match status" value="1"/>
</dbReference>
<name>A0A1G5QH28_PHOLU</name>
<reference evidence="4" key="1">
    <citation type="submission" date="2016-10" db="EMBL/GenBank/DDBJ databases">
        <authorList>
            <person name="Varghese N."/>
            <person name="Submissions S."/>
        </authorList>
    </citation>
    <scope>NUCLEOTIDE SEQUENCE [LARGE SCALE GENOMIC DNA]</scope>
    <source>
        <strain evidence="4">ATCC 29999</strain>
    </source>
</reference>
<dbReference type="GO" id="GO:0005737">
    <property type="term" value="C:cytoplasm"/>
    <property type="evidence" value="ECO:0007669"/>
    <property type="project" value="TreeGrafter"/>
</dbReference>
<dbReference type="GeneID" id="45656986"/>
<dbReference type="Gene3D" id="3.30.9.10">
    <property type="entry name" value="D-Amino Acid Oxidase, subunit A, domain 2"/>
    <property type="match status" value="1"/>
</dbReference>
<dbReference type="Proteomes" id="UP000183223">
    <property type="component" value="Unassembled WGS sequence"/>
</dbReference>
<keyword evidence="4" id="KW-1185">Reference proteome</keyword>
<dbReference type="PANTHER" id="PTHR13847:SF287">
    <property type="entry name" value="FAD-DEPENDENT OXIDOREDUCTASE DOMAIN-CONTAINING PROTEIN 1"/>
    <property type="match status" value="1"/>
</dbReference>
<dbReference type="EMBL" id="FMWJ01000005">
    <property type="protein sequence ID" value="SCZ60499.1"/>
    <property type="molecule type" value="Genomic_DNA"/>
</dbReference>
<evidence type="ECO:0000259" key="2">
    <source>
        <dbReference type="Pfam" id="PF01266"/>
    </source>
</evidence>
<gene>
    <name evidence="3" type="ORF">SAMN02982990_01624</name>
</gene>
<dbReference type="AlphaFoldDB" id="A0A1G5QH28"/>
<dbReference type="GO" id="GO:0016491">
    <property type="term" value="F:oxidoreductase activity"/>
    <property type="evidence" value="ECO:0007669"/>
    <property type="project" value="UniProtKB-KW"/>
</dbReference>
<dbReference type="Pfam" id="PF01266">
    <property type="entry name" value="DAO"/>
    <property type="match status" value="1"/>
</dbReference>
<dbReference type="SUPFAM" id="SSF51905">
    <property type="entry name" value="FAD/NAD(P)-binding domain"/>
    <property type="match status" value="1"/>
</dbReference>
<evidence type="ECO:0000313" key="3">
    <source>
        <dbReference type="EMBL" id="SCZ60499.1"/>
    </source>
</evidence>
<organism evidence="3 4">
    <name type="scientific">Photorhabdus luminescens</name>
    <name type="common">Xenorhabdus luminescens</name>
    <dbReference type="NCBI Taxonomy" id="29488"/>
    <lineage>
        <taxon>Bacteria</taxon>
        <taxon>Pseudomonadati</taxon>
        <taxon>Pseudomonadota</taxon>
        <taxon>Gammaproteobacteria</taxon>
        <taxon>Enterobacterales</taxon>
        <taxon>Morganellaceae</taxon>
        <taxon>Photorhabdus</taxon>
    </lineage>
</organism>
<accession>A0A1G5QH28</accession>
<protein>
    <submittedName>
        <fullName evidence="3">FAD dependent oxidoreductase</fullName>
    </submittedName>
</protein>
<evidence type="ECO:0000313" key="4">
    <source>
        <dbReference type="Proteomes" id="UP000183223"/>
    </source>
</evidence>
<keyword evidence="1" id="KW-0560">Oxidoreductase</keyword>
<proteinExistence type="predicted"/>
<sequence>MASQWDLIIVGGGLAGSALAFWCSKLPLKILLLEATAPGAGGATVHSRGIIRVYDPLYALMTKNIQGIKVWSEIAATHPDVFTRCGLVYLLKAEHQALARQRITEFSSDAYPIHMLSEVESTHCFPTLQRHCFSGKRIALWEPLGGYVNPRQAARIFIDEARFHGVEILEGSPVKAVREISGGVEVITGIDTKLPTRLAVIAAGAYTPQLYPESQIFSRTIPLSCLQSMKSDVPEQCIIDECSGGYFRPESSSFFFVGGATQYNASNPDQLHWQPEQANARHHQMANQLLICQSTVVDGRNGYDGYTTNYLPEMQCPPDRSIAIFSGFSGRGAKYIPWAAREFSQQLAKRLFGQSLCIKNNSDKL</sequence>
<dbReference type="Gene3D" id="3.50.50.60">
    <property type="entry name" value="FAD/NAD(P)-binding domain"/>
    <property type="match status" value="1"/>
</dbReference>
<dbReference type="InterPro" id="IPR006076">
    <property type="entry name" value="FAD-dep_OxRdtase"/>
</dbReference>
<dbReference type="InterPro" id="IPR036188">
    <property type="entry name" value="FAD/NAD-bd_sf"/>
</dbReference>
<evidence type="ECO:0000256" key="1">
    <source>
        <dbReference type="ARBA" id="ARBA00023002"/>
    </source>
</evidence>
<dbReference type="OrthoDB" id="6565099at2"/>